<sequence length="275" mass="32194">MLHWSYCETVDSRQLRCIGVIYADFLILPLAYYKFLTRDRRGTNVCILKACDSRRIMLVRRKIFIAKTESGERASALDLTDYVPPLCQPIYWRTHTTLTRTNALTFSSRFQIFLSFSQRDRKEEEKKKIAKNRRQVLVASTTGARALRASSSGTDRDRRSGIRIRNEDSRITGVSQLSAHCCTYATTAQTTPSKKTCHRGRRRARAMRPQRSASLQLRRYVYKQQQQRRDLCNIPYLFASRRPRARYILVNTRLQRRRLQQQQASGSIIVFSCRR</sequence>
<gene>
    <name evidence="1" type="ORF">TKK_019761</name>
</gene>
<proteinExistence type="predicted"/>
<name>A0ABD2VVS4_9HYME</name>
<reference evidence="1 2" key="1">
    <citation type="journal article" date="2024" name="bioRxiv">
        <title>A reference genome for Trichogramma kaykai: A tiny desert-dwelling parasitoid wasp with competing sex-ratio distorters.</title>
        <authorList>
            <person name="Culotta J."/>
            <person name="Lindsey A.R."/>
        </authorList>
    </citation>
    <scope>NUCLEOTIDE SEQUENCE [LARGE SCALE GENOMIC DNA]</scope>
    <source>
        <strain evidence="1 2">KSX58</strain>
    </source>
</reference>
<accession>A0ABD2VVS4</accession>
<protein>
    <submittedName>
        <fullName evidence="1">Uncharacterized protein</fullName>
    </submittedName>
</protein>
<comment type="caution">
    <text evidence="1">The sequence shown here is derived from an EMBL/GenBank/DDBJ whole genome shotgun (WGS) entry which is preliminary data.</text>
</comment>
<dbReference type="Proteomes" id="UP001627154">
    <property type="component" value="Unassembled WGS sequence"/>
</dbReference>
<evidence type="ECO:0000313" key="2">
    <source>
        <dbReference type="Proteomes" id="UP001627154"/>
    </source>
</evidence>
<dbReference type="EMBL" id="JBJJXI010000170">
    <property type="protein sequence ID" value="KAL3384678.1"/>
    <property type="molecule type" value="Genomic_DNA"/>
</dbReference>
<evidence type="ECO:0000313" key="1">
    <source>
        <dbReference type="EMBL" id="KAL3384678.1"/>
    </source>
</evidence>
<organism evidence="1 2">
    <name type="scientific">Trichogramma kaykai</name>
    <dbReference type="NCBI Taxonomy" id="54128"/>
    <lineage>
        <taxon>Eukaryota</taxon>
        <taxon>Metazoa</taxon>
        <taxon>Ecdysozoa</taxon>
        <taxon>Arthropoda</taxon>
        <taxon>Hexapoda</taxon>
        <taxon>Insecta</taxon>
        <taxon>Pterygota</taxon>
        <taxon>Neoptera</taxon>
        <taxon>Endopterygota</taxon>
        <taxon>Hymenoptera</taxon>
        <taxon>Apocrita</taxon>
        <taxon>Proctotrupomorpha</taxon>
        <taxon>Chalcidoidea</taxon>
        <taxon>Trichogrammatidae</taxon>
        <taxon>Trichogramma</taxon>
    </lineage>
</organism>
<keyword evidence="2" id="KW-1185">Reference proteome</keyword>
<dbReference type="AlphaFoldDB" id="A0ABD2VVS4"/>